<evidence type="ECO:0000256" key="2">
    <source>
        <dbReference type="ARBA" id="ARBA00022670"/>
    </source>
</evidence>
<dbReference type="SUPFAM" id="SSF50156">
    <property type="entry name" value="PDZ domain-like"/>
    <property type="match status" value="1"/>
</dbReference>
<dbReference type="RefSeq" id="WP_251593380.1">
    <property type="nucleotide sequence ID" value="NZ_JAMLJI010000002.1"/>
</dbReference>
<name>A0ABU1GSJ9_9GAMM</name>
<dbReference type="InterPro" id="IPR055210">
    <property type="entry name" value="CtpA/B_N"/>
</dbReference>
<comment type="caution">
    <text evidence="8">The sequence shown here is derived from an EMBL/GenBank/DDBJ whole genome shotgun (WGS) entry which is preliminary data.</text>
</comment>
<keyword evidence="9" id="KW-1185">Reference proteome</keyword>
<dbReference type="SMART" id="SM00245">
    <property type="entry name" value="TSPc"/>
    <property type="match status" value="1"/>
</dbReference>
<dbReference type="InterPro" id="IPR029045">
    <property type="entry name" value="ClpP/crotonase-like_dom_sf"/>
</dbReference>
<reference evidence="8 9" key="1">
    <citation type="submission" date="2023-04" db="EMBL/GenBank/DDBJ databases">
        <title>A long-awaited taxogenomic arrangement of the family Halomonadaceae.</title>
        <authorList>
            <person name="De La Haba R."/>
            <person name="Chuvochina M."/>
            <person name="Wittouck S."/>
            <person name="Arahal D.R."/>
            <person name="Sanchez-Porro C."/>
            <person name="Hugenholtz P."/>
            <person name="Ventosa A."/>
        </authorList>
    </citation>
    <scope>NUCLEOTIDE SEQUENCE [LARGE SCALE GENOMIC DNA]</scope>
    <source>
        <strain evidence="8 9">DSM 22428</strain>
    </source>
</reference>
<protein>
    <submittedName>
        <fullName evidence="8">S41 family peptidase</fullName>
    </submittedName>
</protein>
<keyword evidence="3 5" id="KW-0378">Hydrolase</keyword>
<dbReference type="InterPro" id="IPR005151">
    <property type="entry name" value="Tail-specific_protease"/>
</dbReference>
<dbReference type="CDD" id="cd07560">
    <property type="entry name" value="Peptidase_S41_CPP"/>
    <property type="match status" value="1"/>
</dbReference>
<dbReference type="SMART" id="SM00228">
    <property type="entry name" value="PDZ"/>
    <property type="match status" value="1"/>
</dbReference>
<dbReference type="InterPro" id="IPR001478">
    <property type="entry name" value="PDZ"/>
</dbReference>
<dbReference type="PANTHER" id="PTHR32060">
    <property type="entry name" value="TAIL-SPECIFIC PROTEASE"/>
    <property type="match status" value="1"/>
</dbReference>
<gene>
    <name evidence="8" type="ORF">QC825_00500</name>
</gene>
<dbReference type="Pfam" id="PF03572">
    <property type="entry name" value="Peptidase_S41"/>
    <property type="match status" value="1"/>
</dbReference>
<keyword evidence="4 5" id="KW-0720">Serine protease</keyword>
<dbReference type="Gene3D" id="2.30.42.10">
    <property type="match status" value="1"/>
</dbReference>
<dbReference type="InterPro" id="IPR004447">
    <property type="entry name" value="Peptidase_S41A"/>
</dbReference>
<keyword evidence="2 5" id="KW-0645">Protease</keyword>
<dbReference type="InterPro" id="IPR036034">
    <property type="entry name" value="PDZ_sf"/>
</dbReference>
<organism evidence="8 9">
    <name type="scientific">Larsenimonas suaedae</name>
    <dbReference type="NCBI Taxonomy" id="1851019"/>
    <lineage>
        <taxon>Bacteria</taxon>
        <taxon>Pseudomonadati</taxon>
        <taxon>Pseudomonadota</taxon>
        <taxon>Gammaproteobacteria</taxon>
        <taxon>Oceanospirillales</taxon>
        <taxon>Halomonadaceae</taxon>
        <taxon>Larsenimonas</taxon>
    </lineage>
</organism>
<evidence type="ECO:0000259" key="7">
    <source>
        <dbReference type="PROSITE" id="PS50106"/>
    </source>
</evidence>
<dbReference type="Gene3D" id="3.30.750.44">
    <property type="match status" value="1"/>
</dbReference>
<evidence type="ECO:0000256" key="1">
    <source>
        <dbReference type="ARBA" id="ARBA00009179"/>
    </source>
</evidence>
<evidence type="ECO:0000313" key="9">
    <source>
        <dbReference type="Proteomes" id="UP001269375"/>
    </source>
</evidence>
<dbReference type="Gene3D" id="3.90.226.10">
    <property type="entry name" value="2-enoyl-CoA Hydratase, Chain A, domain 1"/>
    <property type="match status" value="1"/>
</dbReference>
<dbReference type="InterPro" id="IPR041489">
    <property type="entry name" value="PDZ_6"/>
</dbReference>
<feature type="chain" id="PRO_5046273992" evidence="6">
    <location>
        <begin position="24"/>
        <end position="430"/>
    </location>
</feature>
<evidence type="ECO:0000313" key="8">
    <source>
        <dbReference type="EMBL" id="MDR5894546.1"/>
    </source>
</evidence>
<comment type="similarity">
    <text evidence="1 5">Belongs to the peptidase S41A family.</text>
</comment>
<dbReference type="Proteomes" id="UP001269375">
    <property type="component" value="Unassembled WGS sequence"/>
</dbReference>
<dbReference type="PANTHER" id="PTHR32060:SF30">
    <property type="entry name" value="CARBOXY-TERMINAL PROCESSING PROTEASE CTPA"/>
    <property type="match status" value="1"/>
</dbReference>
<accession>A0ABU1GSJ9</accession>
<dbReference type="EMBL" id="JARWAO010000001">
    <property type="protein sequence ID" value="MDR5894546.1"/>
    <property type="molecule type" value="Genomic_DNA"/>
</dbReference>
<evidence type="ECO:0000256" key="4">
    <source>
        <dbReference type="ARBA" id="ARBA00022825"/>
    </source>
</evidence>
<evidence type="ECO:0000256" key="3">
    <source>
        <dbReference type="ARBA" id="ARBA00022801"/>
    </source>
</evidence>
<sequence>MRRFLPTALAMAALFGATAPAQADVDALPLEDIKTFSQVFEQVRQTYVDPVDDKTLFDNAMKGMVSKLDPHSAYLDAEAYRDLKEATSGEFAGIGIQVGEKRGAIVVIAPIDETPAARQGVQPGDRILAIGDTSTEGMTLQDAITRMRGDEGTELTLTLESASGSHAEASPRTLTFTREIIQEESVSERTLAPGYGYIRISRFQKRTADEFDRALERLKNDKEPLQGLVLDLRNNPGGLLDSAVTTADEFLEGGLIVYTKGRLPEHRSRFTADAAHAVPERTPVVVLVNAGTASAAEIVAGALKDHQRAIIMGEPTFGKGSVQTVMPLSNGSALKLTTARYFTPDGHSIQATGIVPDIGVQRGTLNINESERLQVRERSLENHLINASSNRTETAPASELAQKDYPLGEALNLLRGLNVWGARAKGHSSD</sequence>
<feature type="signal peptide" evidence="6">
    <location>
        <begin position="1"/>
        <end position="23"/>
    </location>
</feature>
<evidence type="ECO:0000256" key="6">
    <source>
        <dbReference type="SAM" id="SignalP"/>
    </source>
</evidence>
<dbReference type="PROSITE" id="PS50106">
    <property type="entry name" value="PDZ"/>
    <property type="match status" value="1"/>
</dbReference>
<keyword evidence="6" id="KW-0732">Signal</keyword>
<dbReference type="CDD" id="cd06782">
    <property type="entry name" value="cpPDZ_CPP-like"/>
    <property type="match status" value="1"/>
</dbReference>
<proteinExistence type="inferred from homology"/>
<evidence type="ECO:0000256" key="5">
    <source>
        <dbReference type="RuleBase" id="RU004404"/>
    </source>
</evidence>
<dbReference type="Pfam" id="PF22694">
    <property type="entry name" value="CtpB_N-like"/>
    <property type="match status" value="1"/>
</dbReference>
<dbReference type="NCBIfam" id="TIGR00225">
    <property type="entry name" value="prc"/>
    <property type="match status" value="1"/>
</dbReference>
<dbReference type="Pfam" id="PF17820">
    <property type="entry name" value="PDZ_6"/>
    <property type="match status" value="1"/>
</dbReference>
<feature type="domain" description="PDZ" evidence="7">
    <location>
        <begin position="80"/>
        <end position="148"/>
    </location>
</feature>
<dbReference type="SUPFAM" id="SSF52096">
    <property type="entry name" value="ClpP/crotonase"/>
    <property type="match status" value="1"/>
</dbReference>